<evidence type="ECO:0000259" key="12">
    <source>
        <dbReference type="PROSITE" id="PS51007"/>
    </source>
</evidence>
<keyword evidence="6 11" id="KW-1133">Transmembrane helix</keyword>
<dbReference type="Proteomes" id="UP000515861">
    <property type="component" value="Chromosome"/>
</dbReference>
<dbReference type="GO" id="GO:0046872">
    <property type="term" value="F:metal ion binding"/>
    <property type="evidence" value="ECO:0007669"/>
    <property type="project" value="UniProtKB-KW"/>
</dbReference>
<dbReference type="GO" id="GO:0016020">
    <property type="term" value="C:membrane"/>
    <property type="evidence" value="ECO:0007669"/>
    <property type="project" value="UniProtKB-SubCell"/>
</dbReference>
<evidence type="ECO:0000256" key="3">
    <source>
        <dbReference type="ARBA" id="ARBA00022617"/>
    </source>
</evidence>
<protein>
    <recommendedName>
        <fullName evidence="2">Cytochrome c1</fullName>
    </recommendedName>
</protein>
<feature type="binding site" description="covalent" evidence="9">
    <location>
        <position position="207"/>
    </location>
    <ligand>
        <name>heme c</name>
        <dbReference type="ChEBI" id="CHEBI:61717"/>
    </ligand>
</feature>
<dbReference type="Pfam" id="PF02167">
    <property type="entry name" value="Cytochrom_C1"/>
    <property type="match status" value="1"/>
</dbReference>
<sequence>MIRWILGFVGAAFAFALLISLWGTASDYFSSPHEPTAEEEFHKHPKALHLASDGPFGKFDEQQLQRGFQVYKEVCAACHGLNLVAFRDLHALGYTEAEVKAIADQWQIEVPSINPETGEAATRKATPPDKFPSPYANETAARAANNNALPPDLSLITKAREGGAAYIYSLLTGYARQPAELVEKFPAAKTPPGLHYNPYFANLNLAMPPPLTAEGQVSYADGTKPSVQQMATDVSAFLVWAAEPNLARRHASGLAVVIFLLFGAIFGYLAYRNIWQTEKRKVRPIGPLDPDNTAKRRQASEDAGMPN</sequence>
<name>A0A7G9L2L5_9SPHN</name>
<evidence type="ECO:0000313" key="14">
    <source>
        <dbReference type="Proteomes" id="UP000515861"/>
    </source>
</evidence>
<comment type="subcellular location">
    <subcellularLocation>
        <location evidence="1">Membrane</location>
    </subcellularLocation>
</comment>
<keyword evidence="5 9" id="KW-0479">Metal-binding</keyword>
<dbReference type="Gene3D" id="1.10.760.10">
    <property type="entry name" value="Cytochrome c-like domain"/>
    <property type="match status" value="1"/>
</dbReference>
<feature type="binding site" description="covalent" evidence="9">
    <location>
        <position position="78"/>
    </location>
    <ligand>
        <name>heme c</name>
        <dbReference type="ChEBI" id="CHEBI:61717"/>
    </ligand>
</feature>
<dbReference type="EMBL" id="CP060697">
    <property type="protein sequence ID" value="QNM82864.1"/>
    <property type="molecule type" value="Genomic_DNA"/>
</dbReference>
<dbReference type="GO" id="GO:0020037">
    <property type="term" value="F:heme binding"/>
    <property type="evidence" value="ECO:0007669"/>
    <property type="project" value="InterPro"/>
</dbReference>
<dbReference type="InterPro" id="IPR002326">
    <property type="entry name" value="Cyt_c1"/>
</dbReference>
<dbReference type="KEGG" id="ssau:H8M03_00355"/>
<evidence type="ECO:0000256" key="9">
    <source>
        <dbReference type="PIRSR" id="PIRSR602326-1"/>
    </source>
</evidence>
<organism evidence="13 14">
    <name type="scientific">Sphingomonas sabuli</name>
    <dbReference type="NCBI Taxonomy" id="2764186"/>
    <lineage>
        <taxon>Bacteria</taxon>
        <taxon>Pseudomonadati</taxon>
        <taxon>Pseudomonadota</taxon>
        <taxon>Alphaproteobacteria</taxon>
        <taxon>Sphingomonadales</taxon>
        <taxon>Sphingomonadaceae</taxon>
        <taxon>Sphingomonas</taxon>
    </lineage>
</organism>
<gene>
    <name evidence="13" type="ORF">H8M03_00355</name>
</gene>
<keyword evidence="3 9" id="KW-0349">Heme</keyword>
<feature type="transmembrane region" description="Helical" evidence="11">
    <location>
        <begin position="251"/>
        <end position="271"/>
    </location>
</feature>
<proteinExistence type="predicted"/>
<dbReference type="InterPro" id="IPR009056">
    <property type="entry name" value="Cyt_c-like_dom"/>
</dbReference>
<dbReference type="RefSeq" id="WP_187479819.1">
    <property type="nucleotide sequence ID" value="NZ_CP060697.1"/>
</dbReference>
<keyword evidence="8 11" id="KW-0472">Membrane</keyword>
<evidence type="ECO:0000256" key="11">
    <source>
        <dbReference type="SAM" id="Phobius"/>
    </source>
</evidence>
<dbReference type="InterPro" id="IPR036909">
    <property type="entry name" value="Cyt_c-like_dom_sf"/>
</dbReference>
<dbReference type="GO" id="GO:0009055">
    <property type="term" value="F:electron transfer activity"/>
    <property type="evidence" value="ECO:0007669"/>
    <property type="project" value="InterPro"/>
</dbReference>
<evidence type="ECO:0000256" key="1">
    <source>
        <dbReference type="ARBA" id="ARBA00004370"/>
    </source>
</evidence>
<evidence type="ECO:0000256" key="6">
    <source>
        <dbReference type="ARBA" id="ARBA00022989"/>
    </source>
</evidence>
<keyword evidence="7 9" id="KW-0408">Iron</keyword>
<dbReference type="PANTHER" id="PTHR10266:SF3">
    <property type="entry name" value="CYTOCHROME C1, HEME PROTEIN, MITOCHONDRIAL"/>
    <property type="match status" value="1"/>
</dbReference>
<keyword evidence="4 11" id="KW-0812">Transmembrane</keyword>
<reference evidence="13 14" key="1">
    <citation type="submission" date="2020-08" db="EMBL/GenBank/DDBJ databases">
        <title>Sphingomonas sp. sand1-3 16S ribosomal RNA gene Genome sequencing and assembly.</title>
        <authorList>
            <person name="Kang M."/>
        </authorList>
    </citation>
    <scope>NUCLEOTIDE SEQUENCE [LARGE SCALE GENOMIC DNA]</scope>
    <source>
        <strain evidence="14">sand1-3</strain>
    </source>
</reference>
<keyword evidence="14" id="KW-1185">Reference proteome</keyword>
<dbReference type="PANTHER" id="PTHR10266">
    <property type="entry name" value="CYTOCHROME C1"/>
    <property type="match status" value="1"/>
</dbReference>
<evidence type="ECO:0000256" key="7">
    <source>
        <dbReference type="ARBA" id="ARBA00023004"/>
    </source>
</evidence>
<dbReference type="SUPFAM" id="SSF46626">
    <property type="entry name" value="Cytochrome c"/>
    <property type="match status" value="1"/>
</dbReference>
<dbReference type="PROSITE" id="PS51007">
    <property type="entry name" value="CYTC"/>
    <property type="match status" value="1"/>
</dbReference>
<feature type="domain" description="Cytochrome c" evidence="12">
    <location>
        <begin position="62"/>
        <end position="171"/>
    </location>
</feature>
<evidence type="ECO:0000256" key="4">
    <source>
        <dbReference type="ARBA" id="ARBA00022692"/>
    </source>
</evidence>
<dbReference type="PRINTS" id="PR00603">
    <property type="entry name" value="CYTOCHROMEC1"/>
</dbReference>
<feature type="binding site" description="covalent" evidence="9">
    <location>
        <position position="75"/>
    </location>
    <ligand>
        <name>heme c</name>
        <dbReference type="ChEBI" id="CHEBI:61717"/>
    </ligand>
</feature>
<evidence type="ECO:0000256" key="5">
    <source>
        <dbReference type="ARBA" id="ARBA00022723"/>
    </source>
</evidence>
<dbReference type="AlphaFoldDB" id="A0A7G9L2L5"/>
<evidence type="ECO:0000256" key="2">
    <source>
        <dbReference type="ARBA" id="ARBA00016165"/>
    </source>
</evidence>
<evidence type="ECO:0000256" key="8">
    <source>
        <dbReference type="ARBA" id="ARBA00023136"/>
    </source>
</evidence>
<feature type="binding site" description="covalent" evidence="9">
    <location>
        <position position="79"/>
    </location>
    <ligand>
        <name>heme c</name>
        <dbReference type="ChEBI" id="CHEBI:61717"/>
    </ligand>
</feature>
<evidence type="ECO:0000256" key="10">
    <source>
        <dbReference type="SAM" id="MobiDB-lite"/>
    </source>
</evidence>
<accession>A0A7G9L2L5</accession>
<feature type="region of interest" description="Disordered" evidence="10">
    <location>
        <begin position="283"/>
        <end position="307"/>
    </location>
</feature>
<comment type="cofactor">
    <cofactor evidence="9">
        <name>heme c</name>
        <dbReference type="ChEBI" id="CHEBI:61717"/>
    </cofactor>
    <text evidence="9">Binds 1 heme c group covalently per subunit.</text>
</comment>
<evidence type="ECO:0000313" key="13">
    <source>
        <dbReference type="EMBL" id="QNM82864.1"/>
    </source>
</evidence>